<evidence type="ECO:0000256" key="13">
    <source>
        <dbReference type="SAM" id="MobiDB-lite"/>
    </source>
</evidence>
<feature type="domain" description="Hexokinase C-terminal" evidence="14">
    <location>
        <begin position="58"/>
        <end position="300"/>
    </location>
</feature>
<evidence type="ECO:0000256" key="1">
    <source>
        <dbReference type="ARBA" id="ARBA00004888"/>
    </source>
</evidence>
<evidence type="ECO:0000256" key="5">
    <source>
        <dbReference type="ARBA" id="ARBA00022741"/>
    </source>
</evidence>
<comment type="pathway">
    <text evidence="1">Carbohydrate degradation; glycolysis; D-glyceraldehyde 3-phosphate and glycerone phosphate from D-glucose: step 1/4.</text>
</comment>
<evidence type="ECO:0000259" key="14">
    <source>
        <dbReference type="Pfam" id="PF03727"/>
    </source>
</evidence>
<dbReference type="PANTHER" id="PTHR19443:SF16">
    <property type="entry name" value="HEXOKINASE TYPE 1-RELATED"/>
    <property type="match status" value="1"/>
</dbReference>
<dbReference type="GO" id="GO:0006006">
    <property type="term" value="P:glucose metabolic process"/>
    <property type="evidence" value="ECO:0007669"/>
    <property type="project" value="TreeGrafter"/>
</dbReference>
<feature type="compositionally biased region" description="Basic residues" evidence="13">
    <location>
        <begin position="305"/>
        <end position="316"/>
    </location>
</feature>
<evidence type="ECO:0000256" key="3">
    <source>
        <dbReference type="ARBA" id="ARBA00009225"/>
    </source>
</evidence>
<reference evidence="16" key="1">
    <citation type="submission" date="2022-11" db="UniProtKB">
        <authorList>
            <consortium name="WormBaseParasite"/>
        </authorList>
    </citation>
    <scope>IDENTIFICATION</scope>
</reference>
<dbReference type="PRINTS" id="PR00475">
    <property type="entry name" value="HEXOKINASE"/>
</dbReference>
<comment type="catalytic activity">
    <reaction evidence="9">
        <text>a D-hexose + ATP = a D-hexose 6-phosphate + ADP + H(+)</text>
        <dbReference type="Rhea" id="RHEA:22740"/>
        <dbReference type="ChEBI" id="CHEBI:4194"/>
        <dbReference type="ChEBI" id="CHEBI:15378"/>
        <dbReference type="ChEBI" id="CHEBI:30616"/>
        <dbReference type="ChEBI" id="CHEBI:229467"/>
        <dbReference type="ChEBI" id="CHEBI:456216"/>
        <dbReference type="EC" id="2.7.1.1"/>
    </reaction>
    <physiologicalReaction direction="left-to-right" evidence="9">
        <dbReference type="Rhea" id="RHEA:22741"/>
    </physiologicalReaction>
</comment>
<dbReference type="GO" id="GO:0001678">
    <property type="term" value="P:intracellular glucose homeostasis"/>
    <property type="evidence" value="ECO:0007669"/>
    <property type="project" value="InterPro"/>
</dbReference>
<sequence length="385" mass="42401">MRFELQWLLRSEGEVFITCNVYANFSVAEKEIDVKIAALLNDTVGTLMSMAHSDPACRIGIIVGTGTNACYVEKLSNCPKLSDYQKYEDDEMVINVEWGAFGDNGALDFILTAFDEMIDKRSINPGQQRFEKAISGMYLGELVRLVLVDLYKNAGLFQNDPENAKSLLRQHSFLTKYVSIIEKDNLEHSEEFPKTRKVLATYFNITKISKVECEVIARTGRALVRRSANMCAAAVVTLINRMNLPMVNIGCDGSVYKLHPTYKTFLESKIEDLLDSITNRFTLKLSEDGSGRGAALVAAVASTPHKPRRRKKVSKAGKKDHMSAATKRLAAELEKASSAVSSMSSSEHSSVSSSLRSTRDDRSEKRSSAAGGPVNASATAQCKIS</sequence>
<evidence type="ECO:0000313" key="16">
    <source>
        <dbReference type="WBParaSite" id="nRc.2.0.1.t39415-RA"/>
    </source>
</evidence>
<protein>
    <recommendedName>
        <fullName evidence="12">Phosphotransferase</fullName>
        <ecNumber evidence="12">2.7.1.-</ecNumber>
    </recommendedName>
</protein>
<feature type="compositionally biased region" description="Polar residues" evidence="13">
    <location>
        <begin position="376"/>
        <end position="385"/>
    </location>
</feature>
<dbReference type="PANTHER" id="PTHR19443">
    <property type="entry name" value="HEXOKINASE"/>
    <property type="match status" value="1"/>
</dbReference>
<proteinExistence type="inferred from homology"/>
<comment type="catalytic activity">
    <reaction evidence="10">
        <text>D-fructose + ATP = D-fructose 6-phosphate + ADP + H(+)</text>
        <dbReference type="Rhea" id="RHEA:16125"/>
        <dbReference type="ChEBI" id="CHEBI:15378"/>
        <dbReference type="ChEBI" id="CHEBI:30616"/>
        <dbReference type="ChEBI" id="CHEBI:37721"/>
        <dbReference type="ChEBI" id="CHEBI:61527"/>
        <dbReference type="ChEBI" id="CHEBI:456216"/>
        <dbReference type="EC" id="2.7.1.1"/>
    </reaction>
    <physiologicalReaction direction="left-to-right" evidence="10">
        <dbReference type="Rhea" id="RHEA:16126"/>
    </physiologicalReaction>
</comment>
<feature type="region of interest" description="Disordered" evidence="13">
    <location>
        <begin position="299"/>
        <end position="385"/>
    </location>
</feature>
<dbReference type="EC" id="2.7.1.-" evidence="12"/>
<dbReference type="GO" id="GO:0008865">
    <property type="term" value="F:fructokinase activity"/>
    <property type="evidence" value="ECO:0007669"/>
    <property type="project" value="TreeGrafter"/>
</dbReference>
<evidence type="ECO:0000256" key="7">
    <source>
        <dbReference type="ARBA" id="ARBA00022840"/>
    </source>
</evidence>
<dbReference type="Proteomes" id="UP000887565">
    <property type="component" value="Unplaced"/>
</dbReference>
<evidence type="ECO:0000313" key="15">
    <source>
        <dbReference type="Proteomes" id="UP000887565"/>
    </source>
</evidence>
<dbReference type="GO" id="GO:0006096">
    <property type="term" value="P:glycolytic process"/>
    <property type="evidence" value="ECO:0007669"/>
    <property type="project" value="UniProtKB-KW"/>
</dbReference>
<evidence type="ECO:0000256" key="9">
    <source>
        <dbReference type="ARBA" id="ARBA00044613"/>
    </source>
</evidence>
<dbReference type="InterPro" id="IPR001312">
    <property type="entry name" value="Hexokinase"/>
</dbReference>
<keyword evidence="15" id="KW-1185">Reference proteome</keyword>
<dbReference type="GO" id="GO:0005739">
    <property type="term" value="C:mitochondrion"/>
    <property type="evidence" value="ECO:0007669"/>
    <property type="project" value="TreeGrafter"/>
</dbReference>
<dbReference type="GO" id="GO:0004340">
    <property type="term" value="F:glucokinase activity"/>
    <property type="evidence" value="ECO:0007669"/>
    <property type="project" value="TreeGrafter"/>
</dbReference>
<dbReference type="Gene3D" id="3.30.420.40">
    <property type="match status" value="1"/>
</dbReference>
<evidence type="ECO:0000256" key="2">
    <source>
        <dbReference type="ARBA" id="ARBA00005028"/>
    </source>
</evidence>
<accession>A0A915KKX4</accession>
<evidence type="ECO:0000256" key="11">
    <source>
        <dbReference type="ARBA" id="ARBA00048160"/>
    </source>
</evidence>
<comment type="catalytic activity">
    <reaction evidence="11">
        <text>D-glucose + ATP = D-glucose 6-phosphate + ADP + H(+)</text>
        <dbReference type="Rhea" id="RHEA:17825"/>
        <dbReference type="ChEBI" id="CHEBI:4167"/>
        <dbReference type="ChEBI" id="CHEBI:15378"/>
        <dbReference type="ChEBI" id="CHEBI:30616"/>
        <dbReference type="ChEBI" id="CHEBI:61548"/>
        <dbReference type="ChEBI" id="CHEBI:456216"/>
        <dbReference type="EC" id="2.7.1.1"/>
    </reaction>
    <physiologicalReaction direction="left-to-right" evidence="11">
        <dbReference type="Rhea" id="RHEA:17826"/>
    </physiologicalReaction>
</comment>
<dbReference type="GO" id="GO:0005536">
    <property type="term" value="F:D-glucose binding"/>
    <property type="evidence" value="ECO:0007669"/>
    <property type="project" value="InterPro"/>
</dbReference>
<dbReference type="Pfam" id="PF03727">
    <property type="entry name" value="Hexokinase_2"/>
    <property type="match status" value="1"/>
</dbReference>
<organism evidence="15 16">
    <name type="scientific">Romanomermis culicivorax</name>
    <name type="common">Nematode worm</name>
    <dbReference type="NCBI Taxonomy" id="13658"/>
    <lineage>
        <taxon>Eukaryota</taxon>
        <taxon>Metazoa</taxon>
        <taxon>Ecdysozoa</taxon>
        <taxon>Nematoda</taxon>
        <taxon>Enoplea</taxon>
        <taxon>Dorylaimia</taxon>
        <taxon>Mermithida</taxon>
        <taxon>Mermithoidea</taxon>
        <taxon>Mermithidae</taxon>
        <taxon>Romanomermis</taxon>
    </lineage>
</organism>
<keyword evidence="7 12" id="KW-0067">ATP-binding</keyword>
<evidence type="ECO:0000256" key="4">
    <source>
        <dbReference type="ARBA" id="ARBA00022679"/>
    </source>
</evidence>
<evidence type="ECO:0000256" key="10">
    <source>
        <dbReference type="ARBA" id="ARBA00047905"/>
    </source>
</evidence>
<dbReference type="GO" id="GO:0005829">
    <property type="term" value="C:cytosol"/>
    <property type="evidence" value="ECO:0007669"/>
    <property type="project" value="TreeGrafter"/>
</dbReference>
<keyword evidence="5 12" id="KW-0547">Nucleotide-binding</keyword>
<keyword evidence="6 12" id="KW-0418">Kinase</keyword>
<dbReference type="InterPro" id="IPR022673">
    <property type="entry name" value="Hexokinase_C"/>
</dbReference>
<comment type="similarity">
    <text evidence="3 12">Belongs to the hexokinase family.</text>
</comment>
<keyword evidence="8 12" id="KW-0324">Glycolysis</keyword>
<dbReference type="AlphaFoldDB" id="A0A915KKX4"/>
<comment type="pathway">
    <text evidence="2">Carbohydrate metabolism; hexose metabolism.</text>
</comment>
<feature type="compositionally biased region" description="Low complexity" evidence="13">
    <location>
        <begin position="337"/>
        <end position="356"/>
    </location>
</feature>
<dbReference type="GO" id="GO:0005524">
    <property type="term" value="F:ATP binding"/>
    <property type="evidence" value="ECO:0007669"/>
    <property type="project" value="UniProtKB-UniRule"/>
</dbReference>
<evidence type="ECO:0000256" key="6">
    <source>
        <dbReference type="ARBA" id="ARBA00022777"/>
    </source>
</evidence>
<evidence type="ECO:0000256" key="8">
    <source>
        <dbReference type="ARBA" id="ARBA00023152"/>
    </source>
</evidence>
<dbReference type="InterPro" id="IPR043129">
    <property type="entry name" value="ATPase_NBD"/>
</dbReference>
<dbReference type="WBParaSite" id="nRc.2.0.1.t39415-RA">
    <property type="protein sequence ID" value="nRc.2.0.1.t39415-RA"/>
    <property type="gene ID" value="nRc.2.0.1.g39415"/>
</dbReference>
<keyword evidence="4 12" id="KW-0808">Transferase</keyword>
<dbReference type="SUPFAM" id="SSF53067">
    <property type="entry name" value="Actin-like ATPase domain"/>
    <property type="match status" value="1"/>
</dbReference>
<dbReference type="PROSITE" id="PS51748">
    <property type="entry name" value="HEXOKINASE_2"/>
    <property type="match status" value="1"/>
</dbReference>
<name>A0A915KKX4_ROMCU</name>
<feature type="compositionally biased region" description="Basic and acidic residues" evidence="13">
    <location>
        <begin position="357"/>
        <end position="367"/>
    </location>
</feature>
<evidence type="ECO:0000256" key="12">
    <source>
        <dbReference type="RuleBase" id="RU362007"/>
    </source>
</evidence>
<dbReference type="FunFam" id="3.40.367.20:FF:000005">
    <property type="entry name" value="Phosphotransferase"/>
    <property type="match status" value="1"/>
</dbReference>
<dbReference type="OMA" id="RRMFGCI"/>
<dbReference type="Gene3D" id="3.40.367.20">
    <property type="match status" value="1"/>
</dbReference>